<proteinExistence type="inferred from homology"/>
<evidence type="ECO:0000256" key="6">
    <source>
        <dbReference type="ARBA" id="ARBA00023040"/>
    </source>
</evidence>
<evidence type="ECO:0000256" key="8">
    <source>
        <dbReference type="ARBA" id="ARBA00023170"/>
    </source>
</evidence>
<dbReference type="PANTHER" id="PTHR28097">
    <property type="entry name" value="PHEROMONE A FACTOR RECEPTOR"/>
    <property type="match status" value="1"/>
</dbReference>
<feature type="compositionally biased region" description="Polar residues" evidence="10">
    <location>
        <begin position="378"/>
        <end position="387"/>
    </location>
</feature>
<feature type="transmembrane region" description="Helical" evidence="11">
    <location>
        <begin position="68"/>
        <end position="86"/>
    </location>
</feature>
<keyword evidence="5 11" id="KW-1133">Transmembrane helix</keyword>
<keyword evidence="3" id="KW-0589">Pheromone response</keyword>
<feature type="region of interest" description="Disordered" evidence="10">
    <location>
        <begin position="351"/>
        <end position="402"/>
    </location>
</feature>
<feature type="transmembrane region" description="Helical" evidence="11">
    <location>
        <begin position="106"/>
        <end position="126"/>
    </location>
</feature>
<evidence type="ECO:0000256" key="5">
    <source>
        <dbReference type="ARBA" id="ARBA00022989"/>
    </source>
</evidence>
<organism evidence="13 14">
    <name type="scientific">Agaricus bisporus var. burnettii</name>
    <dbReference type="NCBI Taxonomy" id="192524"/>
    <lineage>
        <taxon>Eukaryota</taxon>
        <taxon>Fungi</taxon>
        <taxon>Dikarya</taxon>
        <taxon>Basidiomycota</taxon>
        <taxon>Agaricomycotina</taxon>
        <taxon>Agaricomycetes</taxon>
        <taxon>Agaricomycetidae</taxon>
        <taxon>Agaricales</taxon>
        <taxon>Agaricineae</taxon>
        <taxon>Agaricaceae</taxon>
        <taxon>Agaricus</taxon>
    </lineage>
</organism>
<feature type="transmembrane region" description="Helical" evidence="11">
    <location>
        <begin position="147"/>
        <end position="169"/>
    </location>
</feature>
<dbReference type="GO" id="GO:0005886">
    <property type="term" value="C:plasma membrane"/>
    <property type="evidence" value="ECO:0007669"/>
    <property type="project" value="TreeGrafter"/>
</dbReference>
<keyword evidence="12" id="KW-0732">Signal</keyword>
<evidence type="ECO:0000256" key="11">
    <source>
        <dbReference type="SAM" id="Phobius"/>
    </source>
</evidence>
<dbReference type="PRINTS" id="PR00899">
    <property type="entry name" value="GPCRSTE3"/>
</dbReference>
<evidence type="ECO:0000313" key="13">
    <source>
        <dbReference type="EMBL" id="KAF7771642.1"/>
    </source>
</evidence>
<keyword evidence="4 11" id="KW-0812">Transmembrane</keyword>
<keyword evidence="8" id="KW-0675">Receptor</keyword>
<evidence type="ECO:0000256" key="7">
    <source>
        <dbReference type="ARBA" id="ARBA00023136"/>
    </source>
</evidence>
<comment type="caution">
    <text evidence="13">The sequence shown here is derived from an EMBL/GenBank/DDBJ whole genome shotgun (WGS) entry which is preliminary data.</text>
</comment>
<keyword evidence="9" id="KW-0807">Transducer</keyword>
<feature type="compositionally biased region" description="Low complexity" evidence="10">
    <location>
        <begin position="448"/>
        <end position="464"/>
    </location>
</feature>
<keyword evidence="6" id="KW-0297">G-protein coupled receptor</keyword>
<evidence type="ECO:0000313" key="14">
    <source>
        <dbReference type="Proteomes" id="UP000629468"/>
    </source>
</evidence>
<feature type="signal peptide" evidence="12">
    <location>
        <begin position="1"/>
        <end position="20"/>
    </location>
</feature>
<dbReference type="InterPro" id="IPR000481">
    <property type="entry name" value="GPCR_Pheromne_B_alpha_rcpt"/>
</dbReference>
<comment type="similarity">
    <text evidence="2">Belongs to the G-protein coupled receptor 4 family.</text>
</comment>
<evidence type="ECO:0000256" key="1">
    <source>
        <dbReference type="ARBA" id="ARBA00004141"/>
    </source>
</evidence>
<feature type="chain" id="PRO_5034157802" evidence="12">
    <location>
        <begin position="21"/>
        <end position="499"/>
    </location>
</feature>
<feature type="transmembrane region" description="Helical" evidence="11">
    <location>
        <begin position="189"/>
        <end position="216"/>
    </location>
</feature>
<keyword evidence="7 11" id="KW-0472">Membrane</keyword>
<dbReference type="PRINTS" id="PR00901">
    <property type="entry name" value="PHEROMONEBAR"/>
</dbReference>
<accession>A0A8H7F111</accession>
<protein>
    <submittedName>
        <fullName evidence="13">Uncharacterized protein</fullName>
    </submittedName>
</protein>
<evidence type="ECO:0000256" key="10">
    <source>
        <dbReference type="SAM" id="MobiDB-lite"/>
    </source>
</evidence>
<sequence length="499" mass="55009">MLAVIFFGPVLLVLAHYARTTTDASERSKMGYPASYPNWVFSLFALIGFIIVSIPFPWHLEAWNTGTCLYMAWTAIACLNQFINSVVWSKDAINYAPIWCDISSRIMVGTAVAIPAASLCINRRLYRIASVRRVMITKAEKRQQVMVDLAIGLGLPILEMVLQICASGHRFNIFEEVGCYPYTYNTWVALLLVSAPPIVIGLVSAVYGVLSIRALYRTRAQSRAILSVYSNLNTGRYLRLMALSGLEIICTVPLGIYATYLNLQNGALHPWISWADTHYGYSRVDQIPSILWRANSIEESSLELTRWICVVCAVLFFAFFGFADEARSRYRSAATTIGKHLGISTITSSSTVYDSQMPKDGTGSIPGPSEKRGRKNSSDFSLSNQDQSVDDLPQEGAPATNEKKGHNLAYVFGKKKFNDEVFKPTFCYDDLVLPDIGGTLVNNESCEISPVPTSGSSSASSITVPHLPEAPSDASDTDSPTLDPPFVSTEPRRNSHDMV</sequence>
<dbReference type="PANTHER" id="PTHR28097:SF1">
    <property type="entry name" value="PHEROMONE A FACTOR RECEPTOR"/>
    <property type="match status" value="1"/>
</dbReference>
<evidence type="ECO:0000256" key="12">
    <source>
        <dbReference type="SAM" id="SignalP"/>
    </source>
</evidence>
<gene>
    <name evidence="13" type="ORF">Agabi119p4_5953</name>
</gene>
<feature type="transmembrane region" description="Helical" evidence="11">
    <location>
        <begin position="36"/>
        <end position="56"/>
    </location>
</feature>
<reference evidence="13 14" key="1">
    <citation type="journal article" name="Sci. Rep.">
        <title>Telomere-to-telomere assembled and centromere annotated genomes of the two main subspecies of the button mushroom Agaricus bisporus reveal especially polymorphic chromosome ends.</title>
        <authorList>
            <person name="Sonnenberg A.S.M."/>
            <person name="Sedaghat-Telgerd N."/>
            <person name="Lavrijssen B."/>
            <person name="Ohm R.A."/>
            <person name="Hendrickx P.M."/>
            <person name="Scholtmeijer K."/>
            <person name="Baars J.J.P."/>
            <person name="van Peer A."/>
        </authorList>
    </citation>
    <scope>NUCLEOTIDE SEQUENCE [LARGE SCALE GENOMIC DNA]</scope>
    <source>
        <strain evidence="13 14">H119_p4</strain>
    </source>
</reference>
<dbReference type="Pfam" id="PF02076">
    <property type="entry name" value="STE3"/>
    <property type="match status" value="1"/>
</dbReference>
<name>A0A8H7F111_AGABI</name>
<feature type="transmembrane region" description="Helical" evidence="11">
    <location>
        <begin position="237"/>
        <end position="260"/>
    </location>
</feature>
<comment type="subcellular location">
    <subcellularLocation>
        <location evidence="1">Membrane</location>
        <topology evidence="1">Multi-pass membrane protein</topology>
    </subcellularLocation>
</comment>
<evidence type="ECO:0000256" key="9">
    <source>
        <dbReference type="ARBA" id="ARBA00023224"/>
    </source>
</evidence>
<dbReference type="InterPro" id="IPR001499">
    <property type="entry name" value="GPCR_STE3"/>
</dbReference>
<dbReference type="Proteomes" id="UP000629468">
    <property type="component" value="Unassembled WGS sequence"/>
</dbReference>
<dbReference type="EMBL" id="JABXXO010000008">
    <property type="protein sequence ID" value="KAF7771642.1"/>
    <property type="molecule type" value="Genomic_DNA"/>
</dbReference>
<dbReference type="GO" id="GO:0004934">
    <property type="term" value="F:mating-type alpha-factor pheromone receptor activity"/>
    <property type="evidence" value="ECO:0007669"/>
    <property type="project" value="InterPro"/>
</dbReference>
<feature type="compositionally biased region" description="Basic and acidic residues" evidence="10">
    <location>
        <begin position="490"/>
        <end position="499"/>
    </location>
</feature>
<dbReference type="GO" id="GO:0000750">
    <property type="term" value="P:pheromone-dependent signal transduction involved in conjugation with cellular fusion"/>
    <property type="evidence" value="ECO:0007669"/>
    <property type="project" value="TreeGrafter"/>
</dbReference>
<evidence type="ECO:0000256" key="2">
    <source>
        <dbReference type="ARBA" id="ARBA00011085"/>
    </source>
</evidence>
<feature type="transmembrane region" description="Helical" evidence="11">
    <location>
        <begin position="304"/>
        <end position="323"/>
    </location>
</feature>
<dbReference type="AlphaFoldDB" id="A0A8H7F111"/>
<evidence type="ECO:0000256" key="4">
    <source>
        <dbReference type="ARBA" id="ARBA00022692"/>
    </source>
</evidence>
<dbReference type="CDD" id="cd14966">
    <property type="entry name" value="7tmD_STE3"/>
    <property type="match status" value="1"/>
</dbReference>
<feature type="region of interest" description="Disordered" evidence="10">
    <location>
        <begin position="448"/>
        <end position="499"/>
    </location>
</feature>
<evidence type="ECO:0000256" key="3">
    <source>
        <dbReference type="ARBA" id="ARBA00022507"/>
    </source>
</evidence>